<keyword evidence="1" id="KW-0378">Hydrolase</keyword>
<dbReference type="EC" id="3.1.-.-" evidence="1"/>
<comment type="caution">
    <text evidence="1">The sequence shown here is derived from an EMBL/GenBank/DDBJ whole genome shotgun (WGS) entry which is preliminary data.</text>
</comment>
<dbReference type="Proteomes" id="UP000028605">
    <property type="component" value="Unassembled WGS sequence"/>
</dbReference>
<protein>
    <submittedName>
        <fullName evidence="1">Membrane protein</fullName>
        <ecNumber evidence="1">3.1.-.-</ecNumber>
    </submittedName>
</protein>
<organism evidence="1 2">
    <name type="scientific">Hafnia alvei ATCC 13337</name>
    <dbReference type="NCBI Taxonomy" id="910996"/>
    <lineage>
        <taxon>Bacteria</taxon>
        <taxon>Pseudomonadati</taxon>
        <taxon>Pseudomonadota</taxon>
        <taxon>Gammaproteobacteria</taxon>
        <taxon>Enterobacterales</taxon>
        <taxon>Hafniaceae</taxon>
        <taxon>Hafnia</taxon>
    </lineage>
</organism>
<dbReference type="Pfam" id="PF09907">
    <property type="entry name" value="HigB_toxin"/>
    <property type="match status" value="1"/>
</dbReference>
<evidence type="ECO:0000313" key="2">
    <source>
        <dbReference type="Proteomes" id="UP000028605"/>
    </source>
</evidence>
<gene>
    <name evidence="1" type="ORF">GHAL_3510</name>
</gene>
<evidence type="ECO:0000313" key="1">
    <source>
        <dbReference type="EMBL" id="KFC86315.1"/>
    </source>
</evidence>
<accession>A0ABD3ZCK5</accession>
<dbReference type="EMBL" id="JMPK01000057">
    <property type="protein sequence ID" value="KFC86315.1"/>
    <property type="molecule type" value="Genomic_DNA"/>
</dbReference>
<sequence length="65" mass="7604">MPSDIKRLYSTASVLKGRRVVFNIKGNEYRLVVAIAYQYQSIYIKFIGTHRQYDAVDANSVEMEW</sequence>
<dbReference type="AlphaFoldDB" id="A0ABD3ZCK5"/>
<dbReference type="InterPro" id="IPR018669">
    <property type="entry name" value="Toxin_HigB"/>
</dbReference>
<name>A0ABD3ZCK5_HAFAL</name>
<dbReference type="GO" id="GO:0016787">
    <property type="term" value="F:hydrolase activity"/>
    <property type="evidence" value="ECO:0007669"/>
    <property type="project" value="UniProtKB-KW"/>
</dbReference>
<proteinExistence type="predicted"/>
<reference evidence="2" key="1">
    <citation type="submission" date="2014-05" db="EMBL/GenBank/DDBJ databases">
        <title>ATOL: Assembling a taxonomically balanced genome-scale reconstruction of the evolutionary history of the Enterobacteriaceae.</title>
        <authorList>
            <person name="Plunkett G. III"/>
            <person name="Neeno-Eckwall E.C."/>
            <person name="Glasner J.D."/>
            <person name="Perna N.T."/>
        </authorList>
    </citation>
    <scope>NUCLEOTIDE SEQUENCE [LARGE SCALE GENOMIC DNA]</scope>
    <source>
        <strain evidence="2">ATCC 13337</strain>
    </source>
</reference>